<proteinExistence type="inferred from homology"/>
<evidence type="ECO:0000256" key="2">
    <source>
        <dbReference type="ARBA" id="ARBA00022540"/>
    </source>
</evidence>
<dbReference type="Gene3D" id="3.30.110.10">
    <property type="entry name" value="Translation initiation factor 3 (IF-3), C-terminal domain"/>
    <property type="match status" value="1"/>
</dbReference>
<keyword evidence="2 4" id="KW-0396">Initiation factor</keyword>
<evidence type="ECO:0000313" key="10">
    <source>
        <dbReference type="EMBL" id="AKQ33446.1"/>
    </source>
</evidence>
<evidence type="ECO:0000256" key="1">
    <source>
        <dbReference type="ARBA" id="ARBA00005439"/>
    </source>
</evidence>
<feature type="region of interest" description="Disordered" evidence="7">
    <location>
        <begin position="147"/>
        <end position="169"/>
    </location>
</feature>
<dbReference type="InterPro" id="IPR019813">
    <property type="entry name" value="Translation_initiation_fac3_CS"/>
</dbReference>
<dbReference type="Proteomes" id="UP000063965">
    <property type="component" value="Chromosome"/>
</dbReference>
<accession>A0ABM5UU29</accession>
<dbReference type="NCBIfam" id="TIGR00168">
    <property type="entry name" value="infC"/>
    <property type="match status" value="1"/>
</dbReference>
<feature type="domain" description="Translation initiation factor 3 N-terminal" evidence="9">
    <location>
        <begin position="2"/>
        <end position="59"/>
    </location>
</feature>
<evidence type="ECO:0000313" key="12">
    <source>
        <dbReference type="Proteomes" id="UP000063965"/>
    </source>
</evidence>
<evidence type="ECO:0000259" key="8">
    <source>
        <dbReference type="Pfam" id="PF00707"/>
    </source>
</evidence>
<evidence type="ECO:0000256" key="5">
    <source>
        <dbReference type="NCBIfam" id="TIGR00168"/>
    </source>
</evidence>
<dbReference type="Gene3D" id="3.10.20.80">
    <property type="entry name" value="Translation initiation factor 3 (IF-3), N-terminal domain"/>
    <property type="match status" value="1"/>
</dbReference>
<feature type="domain" description="Translation initiation factor 3 C-terminal" evidence="8">
    <location>
        <begin position="68"/>
        <end position="150"/>
    </location>
</feature>
<organism evidence="10 12">
    <name type="scientific">Candidatus Coxiella mudrowiae</name>
    <dbReference type="NCBI Taxonomy" id="2054173"/>
    <lineage>
        <taxon>Bacteria</taxon>
        <taxon>Pseudomonadati</taxon>
        <taxon>Pseudomonadota</taxon>
        <taxon>Gammaproteobacteria</taxon>
        <taxon>Legionellales</taxon>
        <taxon>Coxiellaceae</taxon>
        <taxon>Coxiella</taxon>
    </lineage>
</organism>
<evidence type="ECO:0000256" key="3">
    <source>
        <dbReference type="ARBA" id="ARBA00022917"/>
    </source>
</evidence>
<dbReference type="InterPro" id="IPR019814">
    <property type="entry name" value="Translation_initiation_fac_3_N"/>
</dbReference>
<name>A0ABM5UU29_9COXI</name>
<comment type="similarity">
    <text evidence="1 4 6">Belongs to the IF-3 family.</text>
</comment>
<reference evidence="10 12" key="1">
    <citation type="journal article" date="2015" name="Genome Biol. Evol.">
        <title>Distinctive Genome Reduction Rates Revealed by Genomic Analyses of Two Coxiella-Like Endosymbionts in Ticks.</title>
        <authorList>
            <person name="Gottlieb Y."/>
            <person name="Lalzar I."/>
            <person name="Klasson L."/>
        </authorList>
    </citation>
    <scope>NUCLEOTIDE SEQUENCE [LARGE SCALE GENOMIC DNA]</scope>
    <source>
        <strain evidence="10 12">CRt</strain>
    </source>
</reference>
<dbReference type="GO" id="GO:0003743">
    <property type="term" value="F:translation initiation factor activity"/>
    <property type="evidence" value="ECO:0007669"/>
    <property type="project" value="UniProtKB-KW"/>
</dbReference>
<dbReference type="InterPro" id="IPR036788">
    <property type="entry name" value="T_IF-3_C_sf"/>
</dbReference>
<protein>
    <recommendedName>
        <fullName evidence="4 5">Translation initiation factor IF-3</fullName>
    </recommendedName>
</protein>
<dbReference type="InterPro" id="IPR019815">
    <property type="entry name" value="Translation_initiation_fac_3_C"/>
</dbReference>
<evidence type="ECO:0000313" key="11">
    <source>
        <dbReference type="EMBL" id="AKQ33533.1"/>
    </source>
</evidence>
<gene>
    <name evidence="4 10" type="primary">infC</name>
    <name evidence="10" type="ORF">CleRT_05410</name>
    <name evidence="11" type="ORF">CleRT_06850</name>
</gene>
<dbReference type="InterPro" id="IPR001288">
    <property type="entry name" value="Translation_initiation_fac_3"/>
</dbReference>
<keyword evidence="4" id="KW-0963">Cytoplasm</keyword>
<dbReference type="PANTHER" id="PTHR10938">
    <property type="entry name" value="TRANSLATION INITIATION FACTOR IF-3"/>
    <property type="match status" value="1"/>
</dbReference>
<dbReference type="Pfam" id="PF00707">
    <property type="entry name" value="IF3_C"/>
    <property type="match status" value="1"/>
</dbReference>
<dbReference type="Pfam" id="PF05198">
    <property type="entry name" value="IF3_N"/>
    <property type="match status" value="1"/>
</dbReference>
<evidence type="ECO:0000256" key="6">
    <source>
        <dbReference type="RuleBase" id="RU000646"/>
    </source>
</evidence>
<feature type="compositionally biased region" description="Basic and acidic residues" evidence="7">
    <location>
        <begin position="152"/>
        <end position="169"/>
    </location>
</feature>
<dbReference type="HAMAP" id="MF_00080">
    <property type="entry name" value="IF_3"/>
    <property type="match status" value="1"/>
</dbReference>
<evidence type="ECO:0000259" key="9">
    <source>
        <dbReference type="Pfam" id="PF05198"/>
    </source>
</evidence>
<evidence type="ECO:0000256" key="7">
    <source>
        <dbReference type="SAM" id="MobiDB-lite"/>
    </source>
</evidence>
<evidence type="ECO:0000256" key="4">
    <source>
        <dbReference type="HAMAP-Rule" id="MF_00080"/>
    </source>
</evidence>
<dbReference type="PANTHER" id="PTHR10938:SF0">
    <property type="entry name" value="TRANSLATION INITIATION FACTOR IF-3, MITOCHONDRIAL"/>
    <property type="match status" value="1"/>
</dbReference>
<keyword evidence="12" id="KW-1185">Reference proteome</keyword>
<comment type="subunit">
    <text evidence="4 6">Monomer.</text>
</comment>
<comment type="subcellular location">
    <subcellularLocation>
        <location evidence="4 6">Cytoplasm</location>
    </subcellularLocation>
</comment>
<comment type="function">
    <text evidence="4 6">IF-3 binds to the 30S ribosomal subunit and shifts the equilibrium between 70S ribosomes and their 50S and 30S subunits in favor of the free subunits, thus enhancing the availability of 30S subunits on which protein synthesis initiation begins.</text>
</comment>
<dbReference type="SUPFAM" id="SSF54364">
    <property type="entry name" value="Translation initiation factor IF3, N-terminal domain"/>
    <property type="match status" value="1"/>
</dbReference>
<dbReference type="EMBL" id="CP011126">
    <property type="protein sequence ID" value="AKQ33533.1"/>
    <property type="molecule type" value="Genomic_DNA"/>
</dbReference>
<keyword evidence="3 4" id="KW-0648">Protein biosynthesis</keyword>
<dbReference type="InterPro" id="IPR036787">
    <property type="entry name" value="T_IF-3_N_sf"/>
</dbReference>
<dbReference type="PROSITE" id="PS00938">
    <property type="entry name" value="IF3"/>
    <property type="match status" value="1"/>
</dbReference>
<dbReference type="EMBL" id="CP011126">
    <property type="protein sequence ID" value="AKQ33446.1"/>
    <property type="molecule type" value="Genomic_DNA"/>
</dbReference>
<dbReference type="SUPFAM" id="SSF55200">
    <property type="entry name" value="Translation initiation factor IF3, C-terminal domain"/>
    <property type="match status" value="1"/>
</dbReference>
<sequence>MRLIDEKGEQMGIVKIDWALTLAEEAGLDLVEVSPTAKPPVCRIMNFGKYQFEQSKRKAAQKKKQRLIHLKEVKFRPTTDVGDYQVKLRKIADFLERGDKVKVSLRFRGREMQHRELGLELLNRVKRDLRSIVIEQEPKLEGRQMTMVVMKGKGESNKTKSESDAEIKD</sequence>